<reference evidence="7 10" key="2">
    <citation type="submission" date="2019-06" db="EMBL/GenBank/DDBJ databases">
        <title>Comprehensive assessment of Oxford Nanopore MinION sequencing for bacterial characterization and routine diagnosis.</title>
        <authorList>
            <person name="Tan S."/>
            <person name="Dvorak C.M.T."/>
            <person name="Gebhart C."/>
            <person name="Estrada A."/>
            <person name="Marthaler D.G."/>
            <person name="Murtaugh M.P."/>
        </authorList>
    </citation>
    <scope>NUCLEOTIDE SEQUENCE [LARGE SCALE GENOMIC DNA]</scope>
    <source>
        <strain evidence="7 10">2017UMN1435.21</strain>
    </source>
</reference>
<dbReference type="AlphaFoldDB" id="A0A0Z8H5V2"/>
<dbReference type="Gene3D" id="3.40.50.1970">
    <property type="match status" value="1"/>
</dbReference>
<evidence type="ECO:0000313" key="10">
    <source>
        <dbReference type="Proteomes" id="UP000315224"/>
    </source>
</evidence>
<dbReference type="FunFam" id="1.20.1090.10:FF:000001">
    <property type="entry name" value="Aldehyde-alcohol dehydrogenase"/>
    <property type="match status" value="1"/>
</dbReference>
<dbReference type="CDD" id="cd08180">
    <property type="entry name" value="PDD"/>
    <property type="match status" value="1"/>
</dbReference>
<evidence type="ECO:0000313" key="6">
    <source>
        <dbReference type="EMBL" id="MDW8646281.1"/>
    </source>
</evidence>
<dbReference type="EMBL" id="FIGB01000001">
    <property type="protein sequence ID" value="CYU26287.1"/>
    <property type="molecule type" value="Genomic_DNA"/>
</dbReference>
<gene>
    <name evidence="4" type="primary">adhB</name>
    <name evidence="4" type="ORF">ERS132389_00312</name>
    <name evidence="5" type="ORF">ERS132457_00076</name>
    <name evidence="7" type="ORF">FH692_00930</name>
    <name evidence="6" type="ORF">Q7V66_09085</name>
</gene>
<dbReference type="InterPro" id="IPR056798">
    <property type="entry name" value="ADH_Fe_C"/>
</dbReference>
<evidence type="ECO:0000313" key="9">
    <source>
        <dbReference type="Proteomes" id="UP000073390"/>
    </source>
</evidence>
<dbReference type="Pfam" id="PF00465">
    <property type="entry name" value="Fe-ADH"/>
    <property type="match status" value="1"/>
</dbReference>
<accession>A0A0Z8H5V2</accession>
<dbReference type="Proteomes" id="UP001276229">
    <property type="component" value="Unassembled WGS sequence"/>
</dbReference>
<dbReference type="Gene3D" id="1.20.1090.10">
    <property type="entry name" value="Dehydroquinate synthase-like - alpha domain"/>
    <property type="match status" value="1"/>
</dbReference>
<dbReference type="RefSeq" id="WP_024390046.1">
    <property type="nucleotide sequence ID" value="NZ_CEDD01000051.1"/>
</dbReference>
<name>A0A0Z8H5V2_STRSU</name>
<evidence type="ECO:0000313" key="11">
    <source>
        <dbReference type="Proteomes" id="UP001276229"/>
    </source>
</evidence>
<organism evidence="6 11">
    <name type="scientific">Streptococcus suis</name>
    <dbReference type="NCBI Taxonomy" id="1307"/>
    <lineage>
        <taxon>Bacteria</taxon>
        <taxon>Bacillati</taxon>
        <taxon>Bacillota</taxon>
        <taxon>Bacilli</taxon>
        <taxon>Lactobacillales</taxon>
        <taxon>Streptococcaceae</taxon>
        <taxon>Streptococcus</taxon>
    </lineage>
</organism>
<dbReference type="Proteomes" id="UP000073390">
    <property type="component" value="Unassembled WGS sequence"/>
</dbReference>
<dbReference type="EC" id="1.1.1.1" evidence="4"/>
<sequence>MKIQEFHVGPRFISGKGATTKISELPIQKAYIICDPFMEQSQMVGKVTEVLRNSGATFKIFSKVVPDPTVQVVSESIAEIRDYKPDTVIALGGGSAMDTAKAVIRVYSETEKTESPYLIAIPTTSGSGSENTAFAVISDPVYNEKIALVDDSMVPNLAILDTAFTMTVPPSVTADAGMDVLTHCIEAYVSNKASDFSDACAEKGIRLTWKYLLEAYKNGDNTLAREKMHNASSLAGIAFNNAGLGICHSLSHAIGAFFHVPHGRINAYLLPYVISYNASLEAHGETDVTRRYAEIAEIIGLAKITPTQSVVALISAIKQLSEKMSIPARIEDLGINRSEFESMITKMAQRVMEDACTPTNPRTVTLGQIEKLYRSLR</sequence>
<evidence type="ECO:0000313" key="4">
    <source>
        <dbReference type="EMBL" id="CYU26287.1"/>
    </source>
</evidence>
<feature type="domain" description="Fe-containing alcohol dehydrogenase-like C-terminal" evidence="3">
    <location>
        <begin position="173"/>
        <end position="375"/>
    </location>
</feature>
<keyword evidence="1 6" id="KW-0560">Oxidoreductase</keyword>
<dbReference type="PANTHER" id="PTHR11496">
    <property type="entry name" value="ALCOHOL DEHYDROGENASE"/>
    <property type="match status" value="1"/>
</dbReference>
<dbReference type="Proteomes" id="UP000315224">
    <property type="component" value="Unassembled WGS sequence"/>
</dbReference>
<dbReference type="Pfam" id="PF25137">
    <property type="entry name" value="ADH_Fe_C"/>
    <property type="match status" value="1"/>
</dbReference>
<dbReference type="InterPro" id="IPR001670">
    <property type="entry name" value="ADH_Fe/GldA"/>
</dbReference>
<dbReference type="EC" id="1.1.-.-" evidence="6"/>
<dbReference type="EMBL" id="FIIR01000001">
    <property type="protein sequence ID" value="CYV50109.1"/>
    <property type="molecule type" value="Genomic_DNA"/>
</dbReference>
<dbReference type="GO" id="GO:0046872">
    <property type="term" value="F:metal ion binding"/>
    <property type="evidence" value="ECO:0007669"/>
    <property type="project" value="InterPro"/>
</dbReference>
<protein>
    <submittedName>
        <fullName evidence="6">1-propanol dehydrogenase PduQ</fullName>
        <ecNumber evidence="6">1.1.-.-</ecNumber>
    </submittedName>
    <submittedName>
        <fullName evidence="4">Iron-containing alcohol dehydrogenase</fullName>
        <ecNumber evidence="4">1.1.1.1</ecNumber>
    </submittedName>
</protein>
<evidence type="ECO:0000313" key="8">
    <source>
        <dbReference type="Proteomes" id="UP000069831"/>
    </source>
</evidence>
<dbReference type="Proteomes" id="UP000069831">
    <property type="component" value="Unassembled WGS sequence"/>
</dbReference>
<dbReference type="EMBL" id="VIEK01000001">
    <property type="protein sequence ID" value="TQE89977.1"/>
    <property type="molecule type" value="Genomic_DNA"/>
</dbReference>
<evidence type="ECO:0000313" key="5">
    <source>
        <dbReference type="EMBL" id="CYV50109.1"/>
    </source>
</evidence>
<evidence type="ECO:0000259" key="3">
    <source>
        <dbReference type="Pfam" id="PF25137"/>
    </source>
</evidence>
<evidence type="ECO:0000259" key="2">
    <source>
        <dbReference type="Pfam" id="PF00465"/>
    </source>
</evidence>
<dbReference type="FunFam" id="3.40.50.1970:FF:000003">
    <property type="entry name" value="Alcohol dehydrogenase, iron-containing"/>
    <property type="match status" value="1"/>
</dbReference>
<feature type="domain" description="Alcohol dehydrogenase iron-type/glycerol dehydrogenase GldA" evidence="2">
    <location>
        <begin position="11"/>
        <end position="162"/>
    </location>
</feature>
<proteinExistence type="predicted"/>
<dbReference type="PANTHER" id="PTHR11496:SF83">
    <property type="entry name" value="HYDROXYACID-OXOACID TRANSHYDROGENASE, MITOCHONDRIAL"/>
    <property type="match status" value="1"/>
</dbReference>
<reference evidence="8 9" key="1">
    <citation type="submission" date="2016-02" db="EMBL/GenBank/DDBJ databases">
        <authorList>
            <consortium name="Pathogen Informatics"/>
        </authorList>
    </citation>
    <scope>NUCLEOTIDE SEQUENCE [LARGE SCALE GENOMIC DNA]</scope>
    <source>
        <strain evidence="4 9">LSS27</strain>
        <strain evidence="5 8">LSS95</strain>
    </source>
</reference>
<evidence type="ECO:0000313" key="7">
    <source>
        <dbReference type="EMBL" id="TQE89977.1"/>
    </source>
</evidence>
<dbReference type="InterPro" id="IPR039697">
    <property type="entry name" value="Alcohol_dehydrogenase_Fe"/>
</dbReference>
<dbReference type="EMBL" id="JAUTFL010000020">
    <property type="protein sequence ID" value="MDW8646281.1"/>
    <property type="molecule type" value="Genomic_DNA"/>
</dbReference>
<dbReference type="GO" id="GO:0004022">
    <property type="term" value="F:alcohol dehydrogenase (NAD+) activity"/>
    <property type="evidence" value="ECO:0007669"/>
    <property type="project" value="UniProtKB-EC"/>
</dbReference>
<evidence type="ECO:0000256" key="1">
    <source>
        <dbReference type="ARBA" id="ARBA00023002"/>
    </source>
</evidence>
<dbReference type="SUPFAM" id="SSF56796">
    <property type="entry name" value="Dehydroquinate synthase-like"/>
    <property type="match status" value="1"/>
</dbReference>
<reference evidence="6" key="3">
    <citation type="submission" date="2023-07" db="EMBL/GenBank/DDBJ databases">
        <title>Characterization of virulence traits, antimicrobial resistance genes carried by mobile genetic elements and competence in Streptococcus suis strains isolated in France.</title>
        <authorList>
            <person name="Dechene-Tempier M."/>
            <person name="Marois-Crehan C."/>
            <person name="De Boisseson C."/>
            <person name="Lucas P."/>
            <person name="Bougeard S."/>
            <person name="Libante V."/>
            <person name="Payot S."/>
        </authorList>
    </citation>
    <scope>NUCLEOTIDE SEQUENCE</scope>
    <source>
        <strain evidence="6">1551</strain>
    </source>
</reference>